<keyword evidence="1" id="KW-0732">Signal</keyword>
<reference evidence="4" key="1">
    <citation type="journal article" date="2016" name="Front. Microbiol.">
        <title>Molecular Keys to the Janthinobacterium and Duganella spp. Interaction with the Plant Pathogen Fusarium graminearum.</title>
        <authorList>
            <person name="Haack F.S."/>
            <person name="Poehlein A."/>
            <person name="Kroger C."/>
            <person name="Voigt C.A."/>
            <person name="Piepenbring M."/>
            <person name="Bode H.B."/>
            <person name="Daniel R."/>
            <person name="Schafer W."/>
            <person name="Streit W.R."/>
        </authorList>
    </citation>
    <scope>NUCLEOTIDE SEQUENCE [LARGE SCALE GENOMIC DNA]</scope>
    <source>
        <strain evidence="4">T54</strain>
    </source>
</reference>
<sequence length="282" mass="27990">MMAFAVRNRCARVALVAGMVAAAWSPASFACSDTPVLASMCVMAVPYTFGNFNNQFTLAAGQDLSINSYAALYSLIGTIYGSSNTSSFKLPDLRGRFVIAADGVNYAAGAKGGNNAITLTTSQLPPHLFTVTGLPVAISGLTVSSTLPTLNATVNIASATATGTVTGLKLNVVGGSGGVTSPSGNYLGKSTSNLVNVYSSATPDATLNAGAISGGAVSVTVPASSATATVAGGAVMAGVVGGAATVSGNTNIVGTGAAIDIRPSYIAMTYYIATNGIYPSRD</sequence>
<dbReference type="PATRIC" id="fig|762836.4.peg.694"/>
<feature type="chain" id="PRO_5009208441" evidence="1">
    <location>
        <begin position="31"/>
        <end position="282"/>
    </location>
</feature>
<dbReference type="InterPro" id="IPR037053">
    <property type="entry name" value="Phage_tail_collar_dom_sf"/>
</dbReference>
<organism evidence="3 4">
    <name type="scientific">Duganella phyllosphaerae</name>
    <dbReference type="NCBI Taxonomy" id="762836"/>
    <lineage>
        <taxon>Bacteria</taxon>
        <taxon>Pseudomonadati</taxon>
        <taxon>Pseudomonadota</taxon>
        <taxon>Betaproteobacteria</taxon>
        <taxon>Burkholderiales</taxon>
        <taxon>Oxalobacteraceae</taxon>
        <taxon>Telluria group</taxon>
        <taxon>Duganella</taxon>
    </lineage>
</organism>
<feature type="domain" description="Phage tail collar" evidence="2">
    <location>
        <begin position="47"/>
        <end position="98"/>
    </location>
</feature>
<feature type="signal peptide" evidence="1">
    <location>
        <begin position="1"/>
        <end position="30"/>
    </location>
</feature>
<dbReference type="InterPro" id="IPR011083">
    <property type="entry name" value="Phage_tail_collar_dom"/>
</dbReference>
<protein>
    <submittedName>
        <fullName evidence="3">Phage tail collar domain protein</fullName>
    </submittedName>
</protein>
<proteinExistence type="predicted"/>
<evidence type="ECO:0000256" key="1">
    <source>
        <dbReference type="SAM" id="SignalP"/>
    </source>
</evidence>
<dbReference type="SUPFAM" id="SSF88874">
    <property type="entry name" value="Receptor-binding domain of short tail fibre protein gp12"/>
    <property type="match status" value="1"/>
</dbReference>
<comment type="caution">
    <text evidence="3">The sequence shown here is derived from an EMBL/GenBank/DDBJ whole genome shotgun (WGS) entry which is preliminary data.</text>
</comment>
<keyword evidence="4" id="KW-1185">Reference proteome</keyword>
<dbReference type="Pfam" id="PF07484">
    <property type="entry name" value="Collar"/>
    <property type="match status" value="1"/>
</dbReference>
<dbReference type="EMBL" id="LROM01000047">
    <property type="protein sequence ID" value="OFA08525.1"/>
    <property type="molecule type" value="Genomic_DNA"/>
</dbReference>
<accession>A0A1E7X6I5</accession>
<dbReference type="PROSITE" id="PS51257">
    <property type="entry name" value="PROKAR_LIPOPROTEIN"/>
    <property type="match status" value="1"/>
</dbReference>
<dbReference type="Gene3D" id="3.90.1340.10">
    <property type="entry name" value="Phage tail collar domain"/>
    <property type="match status" value="1"/>
</dbReference>
<dbReference type="AlphaFoldDB" id="A0A1E7X6I5"/>
<dbReference type="Proteomes" id="UP000175989">
    <property type="component" value="Unassembled WGS sequence"/>
</dbReference>
<evidence type="ECO:0000259" key="2">
    <source>
        <dbReference type="Pfam" id="PF07484"/>
    </source>
</evidence>
<gene>
    <name evidence="3" type="ORF">DUPY_06540</name>
</gene>
<evidence type="ECO:0000313" key="3">
    <source>
        <dbReference type="EMBL" id="OFA08525.1"/>
    </source>
</evidence>
<evidence type="ECO:0000313" key="4">
    <source>
        <dbReference type="Proteomes" id="UP000175989"/>
    </source>
</evidence>
<name>A0A1E7X6I5_9BURK</name>